<dbReference type="EMBL" id="JAEHFX010000009">
    <property type="protein sequence ID" value="MBK0404465.1"/>
    <property type="molecule type" value="Genomic_DNA"/>
</dbReference>
<sequence>MKYARVLSGLLMDLLPYIASFAAVFLIARSSIVVSENIDNLGFIFNNGVLIEFLFWVFCLICVFSLVYIQRFDKKHFMIPRETKGVVFHKVLSKGQFCDYIKNANQVRDFINLEEMEMIIVSKKVIENLEANPCPSCYVFDND</sequence>
<keyword evidence="1" id="KW-0812">Transmembrane</keyword>
<reference evidence="2 3" key="1">
    <citation type="submission" date="2020-12" db="EMBL/GenBank/DDBJ databases">
        <title>Bacterial novel species Adhaeribacter sp. BT258 isolated from soil.</title>
        <authorList>
            <person name="Jung H.-Y."/>
        </authorList>
    </citation>
    <scope>NUCLEOTIDE SEQUENCE [LARGE SCALE GENOMIC DNA]</scope>
    <source>
        <strain evidence="2 3">BT258</strain>
    </source>
</reference>
<dbReference type="Proteomes" id="UP000644147">
    <property type="component" value="Unassembled WGS sequence"/>
</dbReference>
<keyword evidence="1" id="KW-1133">Transmembrane helix</keyword>
<evidence type="ECO:0000313" key="3">
    <source>
        <dbReference type="Proteomes" id="UP000644147"/>
    </source>
</evidence>
<organism evidence="2 3">
    <name type="scientific">Adhaeribacter terrigena</name>
    <dbReference type="NCBI Taxonomy" id="2793070"/>
    <lineage>
        <taxon>Bacteria</taxon>
        <taxon>Pseudomonadati</taxon>
        <taxon>Bacteroidota</taxon>
        <taxon>Cytophagia</taxon>
        <taxon>Cytophagales</taxon>
        <taxon>Hymenobacteraceae</taxon>
        <taxon>Adhaeribacter</taxon>
    </lineage>
</organism>
<gene>
    <name evidence="2" type="ORF">I5M27_15810</name>
</gene>
<name>A0ABS1C7B1_9BACT</name>
<dbReference type="RefSeq" id="WP_200507304.1">
    <property type="nucleotide sequence ID" value="NZ_JAEHFX010000009.1"/>
</dbReference>
<keyword evidence="1" id="KW-0472">Membrane</keyword>
<feature type="transmembrane region" description="Helical" evidence="1">
    <location>
        <begin position="7"/>
        <end position="28"/>
    </location>
</feature>
<comment type="caution">
    <text evidence="2">The sequence shown here is derived from an EMBL/GenBank/DDBJ whole genome shotgun (WGS) entry which is preliminary data.</text>
</comment>
<evidence type="ECO:0000313" key="2">
    <source>
        <dbReference type="EMBL" id="MBK0404465.1"/>
    </source>
</evidence>
<keyword evidence="3" id="KW-1185">Reference proteome</keyword>
<proteinExistence type="predicted"/>
<evidence type="ECO:0000256" key="1">
    <source>
        <dbReference type="SAM" id="Phobius"/>
    </source>
</evidence>
<feature type="transmembrane region" description="Helical" evidence="1">
    <location>
        <begin position="48"/>
        <end position="69"/>
    </location>
</feature>
<accession>A0ABS1C7B1</accession>
<protein>
    <submittedName>
        <fullName evidence="2">Uncharacterized protein</fullName>
    </submittedName>
</protein>